<dbReference type="GO" id="GO:0019284">
    <property type="term" value="P:L-methionine salvage from S-adenosylmethionine"/>
    <property type="evidence" value="ECO:0007669"/>
    <property type="project" value="TreeGrafter"/>
</dbReference>
<name>A0AAE6BHA0_AGRTU</name>
<evidence type="ECO:0000259" key="2">
    <source>
        <dbReference type="PROSITE" id="PS50110"/>
    </source>
</evidence>
<proteinExistence type="predicted"/>
<dbReference type="GO" id="GO:0005829">
    <property type="term" value="C:cytosol"/>
    <property type="evidence" value="ECO:0007669"/>
    <property type="project" value="TreeGrafter"/>
</dbReference>
<keyword evidence="1" id="KW-0597">Phosphoprotein</keyword>
<feature type="domain" description="Response regulatory" evidence="2">
    <location>
        <begin position="2"/>
        <end position="127"/>
    </location>
</feature>
<dbReference type="GO" id="GO:0009116">
    <property type="term" value="P:nucleoside metabolic process"/>
    <property type="evidence" value="ECO:0007669"/>
    <property type="project" value="InterPro"/>
</dbReference>
<dbReference type="GO" id="GO:0008782">
    <property type="term" value="F:adenosylhomocysteine nucleosidase activity"/>
    <property type="evidence" value="ECO:0007669"/>
    <property type="project" value="TreeGrafter"/>
</dbReference>
<dbReference type="SUPFAM" id="SSF53167">
    <property type="entry name" value="Purine and uridine phosphorylases"/>
    <property type="match status" value="1"/>
</dbReference>
<evidence type="ECO:0000256" key="1">
    <source>
        <dbReference type="PROSITE-ProRule" id="PRU00169"/>
    </source>
</evidence>
<feature type="modified residue" description="4-aspartylphosphate" evidence="1">
    <location>
        <position position="54"/>
    </location>
</feature>
<dbReference type="AlphaFoldDB" id="A0AAE6BHA0"/>
<dbReference type="Gene3D" id="3.40.50.2300">
    <property type="match status" value="1"/>
</dbReference>
<dbReference type="PANTHER" id="PTHR46832:SF1">
    <property type="entry name" value="5'-METHYLTHIOADENOSINE_S-ADENOSYLHOMOCYSTEINE NUCLEOSIDASE"/>
    <property type="match status" value="1"/>
</dbReference>
<dbReference type="PANTHER" id="PTHR46832">
    <property type="entry name" value="5'-METHYLTHIOADENOSINE/S-ADENOSYLHOMOCYSTEINE NUCLEOSIDASE"/>
    <property type="match status" value="1"/>
</dbReference>
<accession>A0AAE6BHA0</accession>
<dbReference type="InterPro" id="IPR001789">
    <property type="entry name" value="Sig_transdc_resp-reg_receiver"/>
</dbReference>
<organism evidence="3 4">
    <name type="scientific">Agrobacterium tumefaciens</name>
    <dbReference type="NCBI Taxonomy" id="358"/>
    <lineage>
        <taxon>Bacteria</taxon>
        <taxon>Pseudomonadati</taxon>
        <taxon>Pseudomonadota</taxon>
        <taxon>Alphaproteobacteria</taxon>
        <taxon>Hyphomicrobiales</taxon>
        <taxon>Rhizobiaceae</taxon>
        <taxon>Rhizobium/Agrobacterium group</taxon>
        <taxon>Agrobacterium</taxon>
        <taxon>Agrobacterium tumefaciens complex</taxon>
    </lineage>
</organism>
<dbReference type="RefSeq" id="WP_080827801.1">
    <property type="nucleotide sequence ID" value="NZ_CP039889.1"/>
</dbReference>
<dbReference type="Pfam" id="PF00072">
    <property type="entry name" value="Response_reg"/>
    <property type="match status" value="1"/>
</dbReference>
<reference evidence="3 4" key="1">
    <citation type="submission" date="2019-04" db="EMBL/GenBank/DDBJ databases">
        <title>Complete genome sequence of Agrobacterium tumefaciens CFBP5877.</title>
        <authorList>
            <person name="Huang Y.-Y."/>
            <person name="Chiang H.-Y."/>
            <person name="Chou L."/>
            <person name="Lai E.-M."/>
            <person name="Kuo C.-H."/>
        </authorList>
    </citation>
    <scope>NUCLEOTIDE SEQUENCE [LARGE SCALE GENOMIC DNA]</scope>
    <source>
        <strain evidence="3 4">CFBP5877</strain>
    </source>
</reference>
<dbReference type="InterPro" id="IPR035994">
    <property type="entry name" value="Nucleoside_phosphorylase_sf"/>
</dbReference>
<dbReference type="GO" id="GO:0000160">
    <property type="term" value="P:phosphorelay signal transduction system"/>
    <property type="evidence" value="ECO:0007669"/>
    <property type="project" value="InterPro"/>
</dbReference>
<dbReference type="InterPro" id="IPR000845">
    <property type="entry name" value="Nucleoside_phosphorylase_d"/>
</dbReference>
<gene>
    <name evidence="3" type="ORF">CFBP5877_23275</name>
</gene>
<dbReference type="PROSITE" id="PS50110">
    <property type="entry name" value="RESPONSE_REGULATORY"/>
    <property type="match status" value="1"/>
</dbReference>
<protein>
    <submittedName>
        <fullName evidence="3">Response regulator</fullName>
    </submittedName>
</protein>
<dbReference type="InterPro" id="IPR011006">
    <property type="entry name" value="CheY-like_superfamily"/>
</dbReference>
<dbReference type="SUPFAM" id="SSF52172">
    <property type="entry name" value="CheY-like"/>
    <property type="match status" value="1"/>
</dbReference>
<dbReference type="Pfam" id="PF01048">
    <property type="entry name" value="PNP_UDP_1"/>
    <property type="match status" value="1"/>
</dbReference>
<dbReference type="GO" id="GO:0008930">
    <property type="term" value="F:methylthioadenosine nucleosidase activity"/>
    <property type="evidence" value="ECO:0007669"/>
    <property type="project" value="TreeGrafter"/>
</dbReference>
<dbReference type="Gene3D" id="3.40.50.1580">
    <property type="entry name" value="Nucleoside phosphorylase domain"/>
    <property type="match status" value="1"/>
</dbReference>
<evidence type="ECO:0000313" key="4">
    <source>
        <dbReference type="Proteomes" id="UP000298579"/>
    </source>
</evidence>
<dbReference type="EMBL" id="CP039898">
    <property type="protein sequence ID" value="QCL81990.1"/>
    <property type="molecule type" value="Genomic_DNA"/>
</dbReference>
<dbReference type="Proteomes" id="UP000298579">
    <property type="component" value="Chromosome linear"/>
</dbReference>
<sequence>MRILIVEDQAEKFGRVHTVLTQSGILKTDIVHAIALTQAYDYLCQDQFDLMLLDVNIPRRLGEIPVRGGGIELLRELARESELKRPNYIVGLTAFEDVVEEFGPAFQDQLWSLVQYSESSDRWVSQLLVKVAYIEAVKRSRNFSDGETHGCDLAIITALDTVEFSAVKQLPMSWQPLKLPHDETRYISGTFLKGSVTKSVIAAAAPRMGLAASAVLAAKMIHQFRPRLLAMVGICAGRVDKVKIGDIVIADPTWDWGSGKIVAEGGKAKFLPSPHQLDLDPDIAGLLREMARDSKVLSDISTNASGTKPATKLSAHVAPMVSGAAVVSHGPTVDGLLAQHRGIVGVDMEAYSVAAAAQSSGKPRPDFVVIKGVSDYADEHKADDYQEYAASVSALFLYNFAVEFL</sequence>
<evidence type="ECO:0000313" key="3">
    <source>
        <dbReference type="EMBL" id="QCL81990.1"/>
    </source>
</evidence>